<dbReference type="EMBL" id="JACEEZ010008883">
    <property type="protein sequence ID" value="KAG0722941.1"/>
    <property type="molecule type" value="Genomic_DNA"/>
</dbReference>
<accession>A0A8J5CW35</accession>
<dbReference type="Proteomes" id="UP000770661">
    <property type="component" value="Unassembled WGS sequence"/>
</dbReference>
<comment type="caution">
    <text evidence="2">The sequence shown here is derived from an EMBL/GenBank/DDBJ whole genome shotgun (WGS) entry which is preliminary data.</text>
</comment>
<evidence type="ECO:0000313" key="2">
    <source>
        <dbReference type="EMBL" id="KAG0722941.1"/>
    </source>
</evidence>
<evidence type="ECO:0000313" key="3">
    <source>
        <dbReference type="Proteomes" id="UP000770661"/>
    </source>
</evidence>
<organism evidence="2 3">
    <name type="scientific">Chionoecetes opilio</name>
    <name type="common">Atlantic snow crab</name>
    <name type="synonym">Cancer opilio</name>
    <dbReference type="NCBI Taxonomy" id="41210"/>
    <lineage>
        <taxon>Eukaryota</taxon>
        <taxon>Metazoa</taxon>
        <taxon>Ecdysozoa</taxon>
        <taxon>Arthropoda</taxon>
        <taxon>Crustacea</taxon>
        <taxon>Multicrustacea</taxon>
        <taxon>Malacostraca</taxon>
        <taxon>Eumalacostraca</taxon>
        <taxon>Eucarida</taxon>
        <taxon>Decapoda</taxon>
        <taxon>Pleocyemata</taxon>
        <taxon>Brachyura</taxon>
        <taxon>Eubrachyura</taxon>
        <taxon>Majoidea</taxon>
        <taxon>Majidae</taxon>
        <taxon>Chionoecetes</taxon>
    </lineage>
</organism>
<feature type="region of interest" description="Disordered" evidence="1">
    <location>
        <begin position="120"/>
        <end position="139"/>
    </location>
</feature>
<evidence type="ECO:0000256" key="1">
    <source>
        <dbReference type="SAM" id="MobiDB-lite"/>
    </source>
</evidence>
<sequence>MFGFPTHSDRGLESVDQMTLHQSSSPCCPLNSHARRGLPLLLPGTPPLFLPRPPCFGPWGDRSSQKAAWASGCGNWGVCREALQRLPCPWRPPAHKLRILQLVRGCRWHESAYSFTRRTAPPDSNLHRGVSPRSPRWSHRSGAPFSFRLVPATGPTISCETRGAPQCRPGVGLPGPFFGSQTSAQENPQLVTKDASAKFVFPPGTCSPTPPGGALIRAVPRGPHFVNLTRLGGAQLSSPGGGRPLWGSRPPAFGRFGRRNRGKFLIFKDAPRQVDEVAATDEPLPSTGKEYEAGMKEENSESQDCEDMECASVLPNRIEGPRLAWLLEQVQQREDELLKRHSCDQLQDFLSLMCWEAENGLVSHAGPALRRHPVFRSVMVRPWQDYEEEQRQILSDDTTIMVDLCVEDPKKEELRVGGFVLGRVMVQLLHQCEEEQREAPSDDSTVETRVEHSHVEGLSLEWLLRQVKE</sequence>
<proteinExistence type="predicted"/>
<gene>
    <name evidence="2" type="ORF">GWK47_043563</name>
</gene>
<reference evidence="2" key="1">
    <citation type="submission" date="2020-07" db="EMBL/GenBank/DDBJ databases">
        <title>The High-quality genome of the commercially important snow crab, Chionoecetes opilio.</title>
        <authorList>
            <person name="Jeong J.-H."/>
            <person name="Ryu S."/>
        </authorList>
    </citation>
    <scope>NUCLEOTIDE SEQUENCE</scope>
    <source>
        <strain evidence="2">MADBK_172401_WGS</strain>
        <tissue evidence="2">Digestive gland</tissue>
    </source>
</reference>
<name>A0A8J5CW35_CHIOP</name>
<keyword evidence="3" id="KW-1185">Reference proteome</keyword>
<protein>
    <submittedName>
        <fullName evidence="2">Uncharacterized protein</fullName>
    </submittedName>
</protein>
<dbReference type="AlphaFoldDB" id="A0A8J5CW35"/>